<dbReference type="InterPro" id="IPR001466">
    <property type="entry name" value="Beta-lactam-related"/>
</dbReference>
<evidence type="ECO:0000259" key="1">
    <source>
        <dbReference type="Pfam" id="PF00144"/>
    </source>
</evidence>
<organism evidence="2 3">
    <name type="scientific">Psychroflexus halocasei</name>
    <dbReference type="NCBI Taxonomy" id="908615"/>
    <lineage>
        <taxon>Bacteria</taxon>
        <taxon>Pseudomonadati</taxon>
        <taxon>Bacteroidota</taxon>
        <taxon>Flavobacteriia</taxon>
        <taxon>Flavobacteriales</taxon>
        <taxon>Flavobacteriaceae</taxon>
        <taxon>Psychroflexus</taxon>
    </lineage>
</organism>
<dbReference type="PANTHER" id="PTHR46825">
    <property type="entry name" value="D-ALANYL-D-ALANINE-CARBOXYPEPTIDASE/ENDOPEPTIDASE AMPH"/>
    <property type="match status" value="1"/>
</dbReference>
<evidence type="ECO:0000313" key="2">
    <source>
        <dbReference type="EMBL" id="SEA50079.1"/>
    </source>
</evidence>
<dbReference type="InterPro" id="IPR050491">
    <property type="entry name" value="AmpC-like"/>
</dbReference>
<dbReference type="Pfam" id="PF00144">
    <property type="entry name" value="Beta-lactamase"/>
    <property type="match status" value="1"/>
</dbReference>
<keyword evidence="3" id="KW-1185">Reference proteome</keyword>
<dbReference type="PANTHER" id="PTHR46825:SF9">
    <property type="entry name" value="BETA-LACTAMASE-RELATED DOMAIN-CONTAINING PROTEIN"/>
    <property type="match status" value="1"/>
</dbReference>
<feature type="domain" description="Beta-lactamase-related" evidence="1">
    <location>
        <begin position="93"/>
        <end position="388"/>
    </location>
</feature>
<dbReference type="EMBL" id="FNQF01000006">
    <property type="protein sequence ID" value="SEA50079.1"/>
    <property type="molecule type" value="Genomic_DNA"/>
</dbReference>
<accession>A0A1H4BPM5</accession>
<evidence type="ECO:0000313" key="3">
    <source>
        <dbReference type="Proteomes" id="UP000198820"/>
    </source>
</evidence>
<name>A0A1H4BPM5_9FLAO</name>
<protein>
    <submittedName>
        <fullName evidence="2">CubicO group peptidase, beta-lactamase class C family</fullName>
    </submittedName>
</protein>
<sequence length="417" mass="47850">MSLGFLSSKKLFTVSLVVGFFVIINYAFSSHPSSENNSFTVMHTDVDSVAIADIAKSVKVEKSKVSYKEELAVDIAQVSEKLKTKANRLRFNGSLLIAYKDQVIFDSSYGYKDPINKTEIDSSTSFELASVSKQFTAAAIMKLYDDELLDLNESVTTYLSGFKFPELTVKDLLKHRSGLWNYMYMTEAYWKKDKAPNNFDVVKLVNQHQTSLSFRPGSRFKYNNTNYVLLAAIVESVSGTNFEDYLEEEFFKPLNINETYVGLENRDLDNVAKAYQAYGRGYVKLAPSFHNGAVGDKGVYASADNLWRWFKAIKNAEILKPETVDLMFNSDEFDFYKYGIGYRTKKDQDKRIIYHNGIWDGYRNGLTFVPDEDLVVITLSNTQNRNKRYFQSYVIDKLEDVIKNYELTTEKLVEEKI</sequence>
<dbReference type="Gene3D" id="3.40.710.10">
    <property type="entry name" value="DD-peptidase/beta-lactamase superfamily"/>
    <property type="match status" value="1"/>
</dbReference>
<reference evidence="2 3" key="1">
    <citation type="submission" date="2016-10" db="EMBL/GenBank/DDBJ databases">
        <authorList>
            <person name="de Groot N.N."/>
        </authorList>
    </citation>
    <scope>NUCLEOTIDE SEQUENCE [LARGE SCALE GENOMIC DNA]</scope>
    <source>
        <strain evidence="2 3">DSM 23581</strain>
    </source>
</reference>
<dbReference type="Proteomes" id="UP000198820">
    <property type="component" value="Unassembled WGS sequence"/>
</dbReference>
<dbReference type="InterPro" id="IPR012338">
    <property type="entry name" value="Beta-lactam/transpept-like"/>
</dbReference>
<gene>
    <name evidence="2" type="ORF">SAMN05421540_106119</name>
</gene>
<dbReference type="SUPFAM" id="SSF56601">
    <property type="entry name" value="beta-lactamase/transpeptidase-like"/>
    <property type="match status" value="1"/>
</dbReference>
<dbReference type="STRING" id="908615.SAMN05421540_106119"/>
<dbReference type="RefSeq" id="WP_093244312.1">
    <property type="nucleotide sequence ID" value="NZ_FNQF01000006.1"/>
</dbReference>
<proteinExistence type="predicted"/>
<dbReference type="AlphaFoldDB" id="A0A1H4BPM5"/>